<dbReference type="InterPro" id="IPR036388">
    <property type="entry name" value="WH-like_DNA-bd_sf"/>
</dbReference>
<dbReference type="STRING" id="572547.Amico_1091"/>
<keyword evidence="4" id="KW-0131">Cell cycle</keyword>
<reference evidence="5 6" key="1">
    <citation type="journal article" date="2010" name="Stand. Genomic Sci.">
        <title>Complete genome sequence of Aminobacterium colombiense type strain (ALA-1).</title>
        <authorList>
            <person name="Chertkov O."/>
            <person name="Sikorski J."/>
            <person name="Brambilla E."/>
            <person name="Lapidus A."/>
            <person name="Copeland A."/>
            <person name="Glavina Del Rio T."/>
            <person name="Nolan M."/>
            <person name="Lucas S."/>
            <person name="Tice H."/>
            <person name="Cheng J.F."/>
            <person name="Han C."/>
            <person name="Detter J.C."/>
            <person name="Bruce D."/>
            <person name="Tapia R."/>
            <person name="Goodwin L."/>
            <person name="Pitluck S."/>
            <person name="Liolios K."/>
            <person name="Ivanova N."/>
            <person name="Mavromatis K."/>
            <person name="Ovchinnikova G."/>
            <person name="Pati A."/>
            <person name="Chen A."/>
            <person name="Palaniappan K."/>
            <person name="Land M."/>
            <person name="Hauser L."/>
            <person name="Chang Y.J."/>
            <person name="Jeffries C.D."/>
            <person name="Spring S."/>
            <person name="Rohde M."/>
            <person name="Goker M."/>
            <person name="Bristow J."/>
            <person name="Eisen J.A."/>
            <person name="Markowitz V."/>
            <person name="Hugenholtz P."/>
            <person name="Kyrpides N.C."/>
            <person name="Klenk H.P."/>
        </authorList>
    </citation>
    <scope>NUCLEOTIDE SEQUENCE [LARGE SCALE GENOMIC DNA]</scope>
    <source>
        <strain evidence="6">DSM 12261 / ALA-1</strain>
    </source>
</reference>
<dbReference type="SUPFAM" id="SSF46785">
    <property type="entry name" value="Winged helix' DNA-binding domain"/>
    <property type="match status" value="2"/>
</dbReference>
<dbReference type="Proteomes" id="UP000002366">
    <property type="component" value="Chromosome"/>
</dbReference>
<keyword evidence="6" id="KW-1185">Reference proteome</keyword>
<evidence type="ECO:0000313" key="6">
    <source>
        <dbReference type="Proteomes" id="UP000002366"/>
    </source>
</evidence>
<dbReference type="AlphaFoldDB" id="D5EF83"/>
<keyword evidence="3" id="KW-0159">Chromosome partition</keyword>
<dbReference type="EMBL" id="CP001997">
    <property type="protein sequence ID" value="ADE57215.1"/>
    <property type="molecule type" value="Genomic_DNA"/>
</dbReference>
<dbReference type="Gene3D" id="1.10.10.10">
    <property type="entry name" value="Winged helix-like DNA-binding domain superfamily/Winged helix DNA-binding domain"/>
    <property type="match status" value="2"/>
</dbReference>
<dbReference type="Pfam" id="PF04079">
    <property type="entry name" value="SMC_ScpB"/>
    <property type="match status" value="1"/>
</dbReference>
<dbReference type="PIRSF" id="PIRSF019345">
    <property type="entry name" value="ScpB"/>
    <property type="match status" value="1"/>
</dbReference>
<evidence type="ECO:0000256" key="3">
    <source>
        <dbReference type="ARBA" id="ARBA00022829"/>
    </source>
</evidence>
<evidence type="ECO:0000256" key="1">
    <source>
        <dbReference type="ARBA" id="ARBA00022490"/>
    </source>
</evidence>
<keyword evidence="2" id="KW-0132">Cell division</keyword>
<dbReference type="OrthoDB" id="9806226at2"/>
<dbReference type="eggNOG" id="COG1386">
    <property type="taxonomic scope" value="Bacteria"/>
</dbReference>
<dbReference type="PANTHER" id="PTHR34298">
    <property type="entry name" value="SEGREGATION AND CONDENSATION PROTEIN B"/>
    <property type="match status" value="1"/>
</dbReference>
<gene>
    <name evidence="5" type="ordered locus">Amico_1091</name>
</gene>
<keyword evidence="1" id="KW-0963">Cytoplasm</keyword>
<dbReference type="GO" id="GO:0051301">
    <property type="term" value="P:cell division"/>
    <property type="evidence" value="ECO:0007669"/>
    <property type="project" value="UniProtKB-KW"/>
</dbReference>
<evidence type="ECO:0000256" key="4">
    <source>
        <dbReference type="ARBA" id="ARBA00023306"/>
    </source>
</evidence>
<dbReference type="GO" id="GO:0051304">
    <property type="term" value="P:chromosome separation"/>
    <property type="evidence" value="ECO:0007669"/>
    <property type="project" value="InterPro"/>
</dbReference>
<dbReference type="HOGENOM" id="CLU_045647_5_2_0"/>
<evidence type="ECO:0000256" key="2">
    <source>
        <dbReference type="ARBA" id="ARBA00022618"/>
    </source>
</evidence>
<sequence length="180" mass="20174">MLSSLAKHVEVLLFVAVTPVSEKELSMHLDESLEAVCSALGELSDHYAQDHGITLRKVAEGWELCTDPEFAETVAIFRETALRQKVRLSRAAVESLAVIAYNQPVTRAEIEEIRGVRCERVLETLLSHGLIRIAGRRRGTGSPLLYRTTETFLEHFGLESIAELPTLEEVEEYSVEESEH</sequence>
<organism evidence="5 6">
    <name type="scientific">Aminobacterium colombiense (strain DSM 12261 / ALA-1)</name>
    <dbReference type="NCBI Taxonomy" id="572547"/>
    <lineage>
        <taxon>Bacteria</taxon>
        <taxon>Thermotogati</taxon>
        <taxon>Synergistota</taxon>
        <taxon>Synergistia</taxon>
        <taxon>Synergistales</taxon>
        <taxon>Aminobacteriaceae</taxon>
        <taxon>Aminobacterium</taxon>
    </lineage>
</organism>
<evidence type="ECO:0000313" key="5">
    <source>
        <dbReference type="EMBL" id="ADE57215.1"/>
    </source>
</evidence>
<dbReference type="InterPro" id="IPR036390">
    <property type="entry name" value="WH_DNA-bd_sf"/>
</dbReference>
<dbReference type="NCBIfam" id="TIGR00281">
    <property type="entry name" value="SMC-Scp complex subunit ScpB"/>
    <property type="match status" value="1"/>
</dbReference>
<dbReference type="KEGG" id="aco:Amico_1091"/>
<proteinExistence type="predicted"/>
<dbReference type="PANTHER" id="PTHR34298:SF2">
    <property type="entry name" value="SEGREGATION AND CONDENSATION PROTEIN B"/>
    <property type="match status" value="1"/>
</dbReference>
<name>D5EF83_AMICL</name>
<dbReference type="InterPro" id="IPR005234">
    <property type="entry name" value="ScpB_csome_segregation"/>
</dbReference>
<accession>D5EF83</accession>
<protein>
    <submittedName>
        <fullName evidence="5">Chromosome segregation and condensation protein, ScpB</fullName>
    </submittedName>
</protein>
<dbReference type="RefSeq" id="WP_013048478.1">
    <property type="nucleotide sequence ID" value="NC_014011.1"/>
</dbReference>